<proteinExistence type="predicted"/>
<feature type="compositionally biased region" description="Basic and acidic residues" evidence="1">
    <location>
        <begin position="42"/>
        <end position="53"/>
    </location>
</feature>
<dbReference type="AlphaFoldDB" id="A0A9D4MXC7"/>
<evidence type="ECO:0000256" key="1">
    <source>
        <dbReference type="SAM" id="MobiDB-lite"/>
    </source>
</evidence>
<dbReference type="EMBL" id="JAIWYP010000001">
    <property type="protein sequence ID" value="KAH3883676.1"/>
    <property type="molecule type" value="Genomic_DNA"/>
</dbReference>
<protein>
    <submittedName>
        <fullName evidence="2">Uncharacterized protein</fullName>
    </submittedName>
</protein>
<reference evidence="2" key="1">
    <citation type="journal article" date="2019" name="bioRxiv">
        <title>The Genome of the Zebra Mussel, Dreissena polymorpha: A Resource for Invasive Species Research.</title>
        <authorList>
            <person name="McCartney M.A."/>
            <person name="Auch B."/>
            <person name="Kono T."/>
            <person name="Mallez S."/>
            <person name="Zhang Y."/>
            <person name="Obille A."/>
            <person name="Becker A."/>
            <person name="Abrahante J.E."/>
            <person name="Garbe J."/>
            <person name="Badalamenti J.P."/>
            <person name="Herman A."/>
            <person name="Mangelson H."/>
            <person name="Liachko I."/>
            <person name="Sullivan S."/>
            <person name="Sone E.D."/>
            <person name="Koren S."/>
            <person name="Silverstein K.A.T."/>
            <person name="Beckman K.B."/>
            <person name="Gohl D.M."/>
        </authorList>
    </citation>
    <scope>NUCLEOTIDE SEQUENCE</scope>
    <source>
        <strain evidence="2">Duluth1</strain>
        <tissue evidence="2">Whole animal</tissue>
    </source>
</reference>
<evidence type="ECO:0000313" key="3">
    <source>
        <dbReference type="Proteomes" id="UP000828390"/>
    </source>
</evidence>
<keyword evidence="3" id="KW-1185">Reference proteome</keyword>
<reference evidence="2" key="2">
    <citation type="submission" date="2020-11" db="EMBL/GenBank/DDBJ databases">
        <authorList>
            <person name="McCartney M.A."/>
            <person name="Auch B."/>
            <person name="Kono T."/>
            <person name="Mallez S."/>
            <person name="Becker A."/>
            <person name="Gohl D.M."/>
            <person name="Silverstein K.A.T."/>
            <person name="Koren S."/>
            <person name="Bechman K.B."/>
            <person name="Herman A."/>
            <person name="Abrahante J.E."/>
            <person name="Garbe J."/>
        </authorList>
    </citation>
    <scope>NUCLEOTIDE SEQUENCE</scope>
    <source>
        <strain evidence="2">Duluth1</strain>
        <tissue evidence="2">Whole animal</tissue>
    </source>
</reference>
<organism evidence="2 3">
    <name type="scientific">Dreissena polymorpha</name>
    <name type="common">Zebra mussel</name>
    <name type="synonym">Mytilus polymorpha</name>
    <dbReference type="NCBI Taxonomy" id="45954"/>
    <lineage>
        <taxon>Eukaryota</taxon>
        <taxon>Metazoa</taxon>
        <taxon>Spiralia</taxon>
        <taxon>Lophotrochozoa</taxon>
        <taxon>Mollusca</taxon>
        <taxon>Bivalvia</taxon>
        <taxon>Autobranchia</taxon>
        <taxon>Heteroconchia</taxon>
        <taxon>Euheterodonta</taxon>
        <taxon>Imparidentia</taxon>
        <taxon>Neoheterodontei</taxon>
        <taxon>Myida</taxon>
        <taxon>Dreissenoidea</taxon>
        <taxon>Dreissenidae</taxon>
        <taxon>Dreissena</taxon>
    </lineage>
</organism>
<evidence type="ECO:0000313" key="2">
    <source>
        <dbReference type="EMBL" id="KAH3883676.1"/>
    </source>
</evidence>
<feature type="region of interest" description="Disordered" evidence="1">
    <location>
        <begin position="39"/>
        <end position="63"/>
    </location>
</feature>
<name>A0A9D4MXC7_DREPO</name>
<comment type="caution">
    <text evidence="2">The sequence shown here is derived from an EMBL/GenBank/DDBJ whole genome shotgun (WGS) entry which is preliminary data.</text>
</comment>
<gene>
    <name evidence="2" type="ORF">DPMN_007636</name>
</gene>
<sequence length="88" mass="10109">MQIFLTLCNSYLSYTPVTPDWRPYSVLTATQVAVRTLYTPEEPSKDAKGRSEDADNCSGREPTATTLNMFKRRKAKVRRFYGVLLRTQ</sequence>
<accession>A0A9D4MXC7</accession>
<dbReference type="Proteomes" id="UP000828390">
    <property type="component" value="Unassembled WGS sequence"/>
</dbReference>